<comment type="caution">
    <text evidence="1">The sequence shown here is derived from an EMBL/GenBank/DDBJ whole genome shotgun (WGS) entry which is preliminary data.</text>
</comment>
<dbReference type="GeneID" id="66100411"/>
<dbReference type="Proteomes" id="UP000812287">
    <property type="component" value="Unassembled WGS sequence"/>
</dbReference>
<evidence type="ECO:0000313" key="2">
    <source>
        <dbReference type="Proteomes" id="UP000812287"/>
    </source>
</evidence>
<protein>
    <submittedName>
        <fullName evidence="1">Uncharacterized protein</fullName>
    </submittedName>
</protein>
<accession>A0A9P7VFK6</accession>
<proteinExistence type="predicted"/>
<evidence type="ECO:0000313" key="1">
    <source>
        <dbReference type="EMBL" id="KAG7439485.1"/>
    </source>
</evidence>
<dbReference type="EMBL" id="MU250592">
    <property type="protein sequence ID" value="KAG7439485.1"/>
    <property type="molecule type" value="Genomic_DNA"/>
</dbReference>
<dbReference type="AlphaFoldDB" id="A0A9P7VFK6"/>
<reference evidence="1" key="1">
    <citation type="submission" date="2020-11" db="EMBL/GenBank/DDBJ databases">
        <title>Adaptations for nitrogen fixation in a non-lichenized fungal sporocarp promotes dispersal by wood-feeding termites.</title>
        <authorList>
            <consortium name="DOE Joint Genome Institute"/>
            <person name="Koch R.A."/>
            <person name="Yoon G."/>
            <person name="Arayal U."/>
            <person name="Lail K."/>
            <person name="Amirebrahimi M."/>
            <person name="Labutti K."/>
            <person name="Lipzen A."/>
            <person name="Riley R."/>
            <person name="Barry K."/>
            <person name="Henrissat B."/>
            <person name="Grigoriev I.V."/>
            <person name="Herr J.R."/>
            <person name="Aime M.C."/>
        </authorList>
    </citation>
    <scope>NUCLEOTIDE SEQUENCE</scope>
    <source>
        <strain evidence="1">MCA 3950</strain>
    </source>
</reference>
<name>A0A9P7VFK6_9AGAR</name>
<dbReference type="RefSeq" id="XP_043032985.1">
    <property type="nucleotide sequence ID" value="XM_043178124.1"/>
</dbReference>
<organism evidence="1 2">
    <name type="scientific">Guyanagaster necrorhizus</name>
    <dbReference type="NCBI Taxonomy" id="856835"/>
    <lineage>
        <taxon>Eukaryota</taxon>
        <taxon>Fungi</taxon>
        <taxon>Dikarya</taxon>
        <taxon>Basidiomycota</taxon>
        <taxon>Agaricomycotina</taxon>
        <taxon>Agaricomycetes</taxon>
        <taxon>Agaricomycetidae</taxon>
        <taxon>Agaricales</taxon>
        <taxon>Marasmiineae</taxon>
        <taxon>Physalacriaceae</taxon>
        <taxon>Guyanagaster</taxon>
    </lineage>
</organism>
<keyword evidence="2" id="KW-1185">Reference proteome</keyword>
<gene>
    <name evidence="1" type="ORF">BT62DRAFT_1013861</name>
</gene>
<sequence length="71" mass="7773">MLRAYWIDRSLLDYAQRSSTPSTLNSFQVFITPSPPQPTQTPVAHCAKPDLPQVNMLESHGDSNGDGKNSG</sequence>